<dbReference type="VEuPathDB" id="FungiDB:KRP22_12781"/>
<dbReference type="OMA" id="PRSQYKV"/>
<dbReference type="EnsemblProtists" id="Phyra82763">
    <property type="protein sequence ID" value="Phyra82763"/>
    <property type="gene ID" value="Phyra82763"/>
</dbReference>
<dbReference type="Proteomes" id="UP000005238">
    <property type="component" value="Unassembled WGS sequence"/>
</dbReference>
<proteinExistence type="predicted"/>
<dbReference type="VEuPathDB" id="FungiDB:KRP22_10503"/>
<dbReference type="VEuPathDB" id="FungiDB:KRP23_8217"/>
<dbReference type="InterPro" id="IPR023393">
    <property type="entry name" value="START-like_dom_sf"/>
</dbReference>
<dbReference type="PANTHER" id="PTHR13510:SF44">
    <property type="entry name" value="RABENOSYN-5"/>
    <property type="match status" value="1"/>
</dbReference>
<dbReference type="PANTHER" id="PTHR13510">
    <property type="entry name" value="FYVE-FINGER-CONTAINING RAB5 EFFECTOR PROTEIN RABENOSYN-5-RELATED"/>
    <property type="match status" value="1"/>
</dbReference>
<dbReference type="InterPro" id="IPR011011">
    <property type="entry name" value="Znf_FYVE_PHD"/>
</dbReference>
<evidence type="ECO:0000313" key="3">
    <source>
        <dbReference type="EnsemblProtists" id="Phyra82763"/>
    </source>
</evidence>
<dbReference type="HOGENOM" id="CLU_015303_5_1_1"/>
<feature type="region of interest" description="Disordered" evidence="2">
    <location>
        <begin position="297"/>
        <end position="322"/>
    </location>
</feature>
<dbReference type="SUPFAM" id="SSF57903">
    <property type="entry name" value="FYVE/PHD zinc finger"/>
    <property type="match status" value="1"/>
</dbReference>
<dbReference type="InParanoid" id="H3GYI6"/>
<dbReference type="Gene3D" id="3.30.40.10">
    <property type="entry name" value="Zinc/RING finger domain, C3HC4 (zinc finger)"/>
    <property type="match status" value="1"/>
</dbReference>
<dbReference type="eggNOG" id="ENOG502QSJG">
    <property type="taxonomic scope" value="Eukaryota"/>
</dbReference>
<dbReference type="VEuPathDB" id="FungiDB:KRP23_105"/>
<dbReference type="InterPro" id="IPR052727">
    <property type="entry name" value="Rab4/Rab5_effector"/>
</dbReference>
<keyword evidence="1" id="KW-0175">Coiled coil</keyword>
<reference evidence="4" key="1">
    <citation type="journal article" date="2006" name="Science">
        <title>Phytophthora genome sequences uncover evolutionary origins and mechanisms of pathogenesis.</title>
        <authorList>
            <person name="Tyler B.M."/>
            <person name="Tripathy S."/>
            <person name="Zhang X."/>
            <person name="Dehal P."/>
            <person name="Jiang R.H."/>
            <person name="Aerts A."/>
            <person name="Arredondo F.D."/>
            <person name="Baxter L."/>
            <person name="Bensasson D."/>
            <person name="Beynon J.L."/>
            <person name="Chapman J."/>
            <person name="Damasceno C.M."/>
            <person name="Dorrance A.E."/>
            <person name="Dou D."/>
            <person name="Dickerman A.W."/>
            <person name="Dubchak I.L."/>
            <person name="Garbelotto M."/>
            <person name="Gijzen M."/>
            <person name="Gordon S.G."/>
            <person name="Govers F."/>
            <person name="Grunwald N.J."/>
            <person name="Huang W."/>
            <person name="Ivors K.L."/>
            <person name="Jones R.W."/>
            <person name="Kamoun S."/>
            <person name="Krampis K."/>
            <person name="Lamour K.H."/>
            <person name="Lee M.K."/>
            <person name="McDonald W.H."/>
            <person name="Medina M."/>
            <person name="Meijer H.J."/>
            <person name="Nordberg E.K."/>
            <person name="Maclean D.J."/>
            <person name="Ospina-Giraldo M.D."/>
            <person name="Morris P.F."/>
            <person name="Phuntumart V."/>
            <person name="Putnam N.H."/>
            <person name="Rash S."/>
            <person name="Rose J.K."/>
            <person name="Sakihama Y."/>
            <person name="Salamov A.A."/>
            <person name="Savidor A."/>
            <person name="Scheuring C.F."/>
            <person name="Smith B.M."/>
            <person name="Sobral B.W."/>
            <person name="Terry A."/>
            <person name="Torto-Alalibo T.A."/>
            <person name="Win J."/>
            <person name="Xu Z."/>
            <person name="Zhang H."/>
            <person name="Grigoriev I.V."/>
            <person name="Rokhsar D.S."/>
            <person name="Boore J.L."/>
        </authorList>
    </citation>
    <scope>NUCLEOTIDE SEQUENCE [LARGE SCALE GENOMIC DNA]</scope>
    <source>
        <strain evidence="4">Pr102</strain>
    </source>
</reference>
<feature type="coiled-coil region" evidence="1">
    <location>
        <begin position="552"/>
        <end position="579"/>
    </location>
</feature>
<dbReference type="AlphaFoldDB" id="H3GYI6"/>
<dbReference type="EMBL" id="DS566074">
    <property type="status" value="NOT_ANNOTATED_CDS"/>
    <property type="molecule type" value="Genomic_DNA"/>
</dbReference>
<feature type="region of interest" description="Disordered" evidence="2">
    <location>
        <begin position="431"/>
        <end position="454"/>
    </location>
</feature>
<feature type="compositionally biased region" description="Low complexity" evidence="2">
    <location>
        <begin position="297"/>
        <end position="321"/>
    </location>
</feature>
<keyword evidence="4" id="KW-1185">Reference proteome</keyword>
<dbReference type="Gene3D" id="3.30.530.20">
    <property type="match status" value="1"/>
</dbReference>
<accession>H3GYI6</accession>
<name>H3GYI6_PHYRM</name>
<sequence length="605" mass="66349">MKFPLSHAPFGNYPTLSEAQAELIELVVQQALAETLAEYETHQQKQQRLLPRSQYKVVKRVENLICYRRRSGVSSDAAIPVQAPSSSQTATPSSVSSVVSASYAVPKLVTVGTMVGTLDDVMYGLLATDATSTFIRASYTNEELLDSELLHCIKSPTPEKPFQFCGVKWHVLELSKITSKRDFVFVEASGVIDRPNGERVGYHIMHSVDLPGLGELSDKYQVLRARVVSCHLFRQLPNNTVDVFMDGVVDPSGLMPGSVAIATTASALLKLGHAVECAQSKKLEYLLEQEQLKRASTASRTSGVSTRSSGSVKSTKSNNSSKPCAVCATTLHLFRSVAHCELCSQAVCSRCRVTRRLSYRVARPKELKQQNTIFCTSCITTAINYSSAAVARAELTVPPSVKKTPSGLNTLVSNQLRRFLTNSTVSSNNNTVLSSSTYSRLETPVEEDEEDLSSRRRSLSFDGVHVPVRRRSVTHPHVASDKVEKLAELDLSLSIVSSSSDYLYEDFCESEAGLRQTHPPSAFSDLPEGESADPLACSMPPKPTTAAMNSQLKGQRELMRRMEKLRQNAESVYQLTRRNTESMQCGGAPFQSQSVCIMTGDIDLD</sequence>
<evidence type="ECO:0000313" key="4">
    <source>
        <dbReference type="Proteomes" id="UP000005238"/>
    </source>
</evidence>
<evidence type="ECO:0008006" key="5">
    <source>
        <dbReference type="Google" id="ProtNLM"/>
    </source>
</evidence>
<reference evidence="3" key="2">
    <citation type="submission" date="2015-06" db="UniProtKB">
        <authorList>
            <consortium name="EnsemblProtists"/>
        </authorList>
    </citation>
    <scope>IDENTIFICATION</scope>
    <source>
        <strain evidence="3">Pr102</strain>
    </source>
</reference>
<dbReference type="InterPro" id="IPR013083">
    <property type="entry name" value="Znf_RING/FYVE/PHD"/>
</dbReference>
<organism evidence="3 4">
    <name type="scientific">Phytophthora ramorum</name>
    <name type="common">Sudden oak death agent</name>
    <dbReference type="NCBI Taxonomy" id="164328"/>
    <lineage>
        <taxon>Eukaryota</taxon>
        <taxon>Sar</taxon>
        <taxon>Stramenopiles</taxon>
        <taxon>Oomycota</taxon>
        <taxon>Peronosporomycetes</taxon>
        <taxon>Peronosporales</taxon>
        <taxon>Peronosporaceae</taxon>
        <taxon>Phytophthora</taxon>
    </lineage>
</organism>
<protein>
    <recommendedName>
        <fullName evidence="5">FYVE-type domain-containing protein</fullName>
    </recommendedName>
</protein>
<evidence type="ECO:0000256" key="2">
    <source>
        <dbReference type="SAM" id="MobiDB-lite"/>
    </source>
</evidence>
<evidence type="ECO:0000256" key="1">
    <source>
        <dbReference type="SAM" id="Coils"/>
    </source>
</evidence>